<sequence length="605" mass="67747">MYKIGVSKVEMTYSKEGAGMLGYGMHFHQIEGVETPQYARAFVIEDAQKKVVFVNADFCFSTNYLKTRIIARLAIEKPEMGYSDANVMITAQHTHSAAGGYTQHLAYNFTNPGFQEEVYLRYSNAIFDAIVQADQNKKPGNISHHKAMFDKDAEICFNRSVKAYNQNPEVGVRVPVKKRHLAADRTMKLLRFDDAAGKPIGSLNWFGVHTTSVSNRYRKVCYDNKGYAADLFENHLQEKYEDKNIVTAFAQDAAGDISPNFIWDRKHREYRGKHLDDYESAAYNGKLQSDKAQEIFDSASKIGKKIKGEIDYLLMYADMSSIGIEESYTGGLKHETTSEATWGMSFLEGTTDGQGAAKIVGQAVRVFLGSIRQVEVLAARMSKDEARQKKVMGYYNAHHPKAIVINHATGVTAGALHPEKLVVPDFVDPAIKFIKLANKVGYGKKTPWIPQVLPLQIFIIGNMAIVGVPSEITTIAGARLRNTIAEVLEERGVSEVLLSPYANSYAGYITTYEEYRLQLYEGGHTLFGKWTLAAYQMKFKQMAQELLKATEDRNKVSLQPEIFDMKDIWTGVDDLGILAALDAEDTLLLKSPEEEEEEEEEGGTM</sequence>
<accession>A0A6S6U8N6</accession>
<evidence type="ECO:0000256" key="1">
    <source>
        <dbReference type="PIRSR" id="PIRSR606823-1"/>
    </source>
</evidence>
<feature type="binding site" evidence="2">
    <location>
        <position position="209"/>
    </location>
    <ligand>
        <name>Zn(2+)</name>
        <dbReference type="ChEBI" id="CHEBI:29105"/>
    </ligand>
</feature>
<keyword evidence="3" id="KW-0746">Sphingolipid metabolism</keyword>
<evidence type="ECO:0000313" key="5">
    <source>
        <dbReference type="EMBL" id="CAA6828048.1"/>
    </source>
</evidence>
<gene>
    <name evidence="5" type="ORF">HELGO_WM22070</name>
</gene>
<protein>
    <recommendedName>
        <fullName evidence="3">Neutral ceramidase</fullName>
        <ecNumber evidence="3">3.5.1.23</ecNumber>
    </recommendedName>
</protein>
<evidence type="ECO:0000256" key="2">
    <source>
        <dbReference type="PIRSR" id="PIRSR606823-2"/>
    </source>
</evidence>
<evidence type="ECO:0000259" key="4">
    <source>
        <dbReference type="Pfam" id="PF04734"/>
    </source>
</evidence>
<feature type="binding site" evidence="2">
    <location>
        <position position="508"/>
    </location>
    <ligand>
        <name>Zn(2+)</name>
        <dbReference type="ChEBI" id="CHEBI:29105"/>
    </ligand>
</feature>
<proteinExistence type="inferred from homology"/>
<feature type="domain" description="Neutral/alkaline non-lysosomal ceramidase N-terminal" evidence="4">
    <location>
        <begin position="2"/>
        <end position="411"/>
    </location>
</feature>
<reference evidence="5" key="1">
    <citation type="submission" date="2020-01" db="EMBL/GenBank/DDBJ databases">
        <authorList>
            <person name="Meier V. D."/>
            <person name="Meier V D."/>
        </authorList>
    </citation>
    <scope>NUCLEOTIDE SEQUENCE</scope>
    <source>
        <strain evidence="5">HLG_WM_MAG_10</strain>
    </source>
</reference>
<dbReference type="Pfam" id="PF04734">
    <property type="entry name" value="Ceramidase_alk"/>
    <property type="match status" value="2"/>
</dbReference>
<feature type="binding site" evidence="2">
    <location>
        <position position="93"/>
    </location>
    <ligand>
        <name>Zn(2+)</name>
        <dbReference type="ChEBI" id="CHEBI:29105"/>
    </ligand>
</feature>
<dbReference type="GO" id="GO:0042759">
    <property type="term" value="P:long-chain fatty acid biosynthetic process"/>
    <property type="evidence" value="ECO:0007669"/>
    <property type="project" value="TreeGrafter"/>
</dbReference>
<feature type="active site" description="Nucleophile" evidence="1">
    <location>
        <position position="258"/>
    </location>
</feature>
<dbReference type="AlphaFoldDB" id="A0A6S6U8N6"/>
<dbReference type="EC" id="3.5.1.23" evidence="3"/>
<name>A0A6S6U8N6_9BACT</name>
<comment type="cofactor">
    <cofactor evidence="2">
        <name>Zn(2+)</name>
        <dbReference type="ChEBI" id="CHEBI:29105"/>
    </cofactor>
    <text evidence="2">Binds 1 zinc ion per subunit.</text>
</comment>
<dbReference type="GO" id="GO:0005576">
    <property type="term" value="C:extracellular region"/>
    <property type="evidence" value="ECO:0007669"/>
    <property type="project" value="TreeGrafter"/>
</dbReference>
<dbReference type="InterPro" id="IPR006823">
    <property type="entry name" value="Ceramidase_alk"/>
</dbReference>
<keyword evidence="3" id="KW-0443">Lipid metabolism</keyword>
<evidence type="ECO:0000256" key="3">
    <source>
        <dbReference type="RuleBase" id="RU366019"/>
    </source>
</evidence>
<comment type="similarity">
    <text evidence="3">Belongs to the neutral ceramidase family.</text>
</comment>
<feature type="binding site" evidence="2">
    <location>
        <position position="471"/>
    </location>
    <ligand>
        <name>Zn(2+)</name>
        <dbReference type="ChEBI" id="CHEBI:29105"/>
    </ligand>
</feature>
<dbReference type="GO" id="GO:0016020">
    <property type="term" value="C:membrane"/>
    <property type="evidence" value="ECO:0007669"/>
    <property type="project" value="GOC"/>
</dbReference>
<keyword evidence="2" id="KW-0862">Zinc</keyword>
<dbReference type="EMBL" id="CACVAQ010000420">
    <property type="protein sequence ID" value="CAA6828048.1"/>
    <property type="molecule type" value="Genomic_DNA"/>
</dbReference>
<keyword evidence="3" id="KW-0378">Hydrolase</keyword>
<dbReference type="GO" id="GO:0046512">
    <property type="term" value="P:sphingosine biosynthetic process"/>
    <property type="evidence" value="ECO:0007669"/>
    <property type="project" value="TreeGrafter"/>
</dbReference>
<dbReference type="GO" id="GO:0046872">
    <property type="term" value="F:metal ion binding"/>
    <property type="evidence" value="ECO:0007669"/>
    <property type="project" value="UniProtKB-KW"/>
</dbReference>
<keyword evidence="2" id="KW-0479">Metal-binding</keyword>
<feature type="domain" description="Neutral/alkaline non-lysosomal ceramidase N-terminal" evidence="4">
    <location>
        <begin position="440"/>
        <end position="536"/>
    </location>
</feature>
<dbReference type="InterPro" id="IPR031329">
    <property type="entry name" value="NEUT/ALK_ceramidase_N"/>
</dbReference>
<dbReference type="GO" id="GO:0017040">
    <property type="term" value="F:N-acylsphingosine amidohydrolase activity"/>
    <property type="evidence" value="ECO:0007669"/>
    <property type="project" value="UniProtKB-UniRule"/>
</dbReference>
<dbReference type="GO" id="GO:0046514">
    <property type="term" value="P:ceramide catabolic process"/>
    <property type="evidence" value="ECO:0007669"/>
    <property type="project" value="InterPro"/>
</dbReference>
<organism evidence="5">
    <name type="scientific">uncultured Aureispira sp</name>
    <dbReference type="NCBI Taxonomy" id="1331704"/>
    <lineage>
        <taxon>Bacteria</taxon>
        <taxon>Pseudomonadati</taxon>
        <taxon>Bacteroidota</taxon>
        <taxon>Saprospiria</taxon>
        <taxon>Saprospirales</taxon>
        <taxon>Saprospiraceae</taxon>
        <taxon>Aureispira</taxon>
        <taxon>environmental samples</taxon>
    </lineage>
</organism>
<dbReference type="PANTHER" id="PTHR12670">
    <property type="entry name" value="CERAMIDASE"/>
    <property type="match status" value="1"/>
</dbReference>
<comment type="catalytic activity">
    <reaction evidence="3">
        <text>an N-acylsphing-4-enine + H2O = sphing-4-enine + a fatty acid</text>
        <dbReference type="Rhea" id="RHEA:20856"/>
        <dbReference type="ChEBI" id="CHEBI:15377"/>
        <dbReference type="ChEBI" id="CHEBI:28868"/>
        <dbReference type="ChEBI" id="CHEBI:52639"/>
        <dbReference type="ChEBI" id="CHEBI:57756"/>
        <dbReference type="EC" id="3.5.1.23"/>
    </reaction>
</comment>
<dbReference type="PANTHER" id="PTHR12670:SF1">
    <property type="entry name" value="NEUTRAL CERAMIDASE"/>
    <property type="match status" value="1"/>
</dbReference>